<organism evidence="10 11">
    <name type="scientific">Humisphaera borealis</name>
    <dbReference type="NCBI Taxonomy" id="2807512"/>
    <lineage>
        <taxon>Bacteria</taxon>
        <taxon>Pseudomonadati</taxon>
        <taxon>Planctomycetota</taxon>
        <taxon>Phycisphaerae</taxon>
        <taxon>Tepidisphaerales</taxon>
        <taxon>Tepidisphaeraceae</taxon>
        <taxon>Humisphaera</taxon>
    </lineage>
</organism>
<dbReference type="GO" id="GO:0005886">
    <property type="term" value="C:plasma membrane"/>
    <property type="evidence" value="ECO:0007669"/>
    <property type="project" value="UniProtKB-SubCell"/>
</dbReference>
<feature type="domain" description="MacB-like periplasmic core" evidence="9">
    <location>
        <begin position="32"/>
        <end position="252"/>
    </location>
</feature>
<accession>A0A7M2X008</accession>
<keyword evidence="3 7" id="KW-0812">Transmembrane</keyword>
<dbReference type="EMBL" id="CP063458">
    <property type="protein sequence ID" value="QOV91019.1"/>
    <property type="molecule type" value="Genomic_DNA"/>
</dbReference>
<evidence type="ECO:0000256" key="5">
    <source>
        <dbReference type="ARBA" id="ARBA00023136"/>
    </source>
</evidence>
<dbReference type="RefSeq" id="WP_206294127.1">
    <property type="nucleotide sequence ID" value="NZ_CP063458.1"/>
</dbReference>
<dbReference type="AlphaFoldDB" id="A0A7M2X008"/>
<keyword evidence="5 7" id="KW-0472">Membrane</keyword>
<evidence type="ECO:0000256" key="2">
    <source>
        <dbReference type="ARBA" id="ARBA00022475"/>
    </source>
</evidence>
<feature type="transmembrane region" description="Helical" evidence="7">
    <location>
        <begin position="334"/>
        <end position="358"/>
    </location>
</feature>
<dbReference type="Pfam" id="PF02687">
    <property type="entry name" value="FtsX"/>
    <property type="match status" value="1"/>
</dbReference>
<comment type="subcellular location">
    <subcellularLocation>
        <location evidence="1">Cell membrane</location>
        <topology evidence="1">Multi-pass membrane protein</topology>
    </subcellularLocation>
</comment>
<name>A0A7M2X008_9BACT</name>
<protein>
    <submittedName>
        <fullName evidence="10">ABC transporter permease</fullName>
    </submittedName>
</protein>
<dbReference type="Proteomes" id="UP000593765">
    <property type="component" value="Chromosome"/>
</dbReference>
<dbReference type="PANTHER" id="PTHR30572">
    <property type="entry name" value="MEMBRANE COMPONENT OF TRANSPORTER-RELATED"/>
    <property type="match status" value="1"/>
</dbReference>
<dbReference type="InterPro" id="IPR025857">
    <property type="entry name" value="MacB_PCD"/>
</dbReference>
<evidence type="ECO:0000259" key="8">
    <source>
        <dbReference type="Pfam" id="PF02687"/>
    </source>
</evidence>
<feature type="transmembrane region" description="Helical" evidence="7">
    <location>
        <begin position="378"/>
        <end position="400"/>
    </location>
</feature>
<evidence type="ECO:0000256" key="1">
    <source>
        <dbReference type="ARBA" id="ARBA00004651"/>
    </source>
</evidence>
<feature type="transmembrane region" description="Helical" evidence="7">
    <location>
        <begin position="32"/>
        <end position="55"/>
    </location>
</feature>
<keyword evidence="11" id="KW-1185">Reference proteome</keyword>
<evidence type="ECO:0000313" key="11">
    <source>
        <dbReference type="Proteomes" id="UP000593765"/>
    </source>
</evidence>
<dbReference type="KEGG" id="hbs:IPV69_06570"/>
<gene>
    <name evidence="10" type="ORF">IPV69_06570</name>
</gene>
<dbReference type="InterPro" id="IPR050250">
    <property type="entry name" value="Macrolide_Exporter_MacB"/>
</dbReference>
<dbReference type="Pfam" id="PF12704">
    <property type="entry name" value="MacB_PCD"/>
    <property type="match status" value="1"/>
</dbReference>
<proteinExistence type="inferred from homology"/>
<dbReference type="PANTHER" id="PTHR30572:SF4">
    <property type="entry name" value="ABC TRANSPORTER PERMEASE YTRF"/>
    <property type="match status" value="1"/>
</dbReference>
<keyword evidence="2" id="KW-1003">Cell membrane</keyword>
<feature type="transmembrane region" description="Helical" evidence="7">
    <location>
        <begin position="287"/>
        <end position="313"/>
    </location>
</feature>
<feature type="domain" description="ABC3 transporter permease C-terminal" evidence="8">
    <location>
        <begin position="295"/>
        <end position="410"/>
    </location>
</feature>
<evidence type="ECO:0000313" key="10">
    <source>
        <dbReference type="EMBL" id="QOV91019.1"/>
    </source>
</evidence>
<evidence type="ECO:0000256" key="6">
    <source>
        <dbReference type="ARBA" id="ARBA00038076"/>
    </source>
</evidence>
<evidence type="ECO:0000256" key="3">
    <source>
        <dbReference type="ARBA" id="ARBA00022692"/>
    </source>
</evidence>
<evidence type="ECO:0000259" key="9">
    <source>
        <dbReference type="Pfam" id="PF12704"/>
    </source>
</evidence>
<sequence>MLFRIPFAIFTLFWQSAFLALGQIWANKVRAILTTIGIVIGVASVTAVIAALTGLKQNVLSEFESFGTNKIFINPQIPDGNRRVIRWSDLRFEPDLFDDLMAFCPSVKAITRQTSLTRSVSFGNKTESDVDVQGIDASWHDIEKRAITQGRRFDYTDNRNARAVCLINDKMREQIGLPPDPIGSSILIGERRYTIVGVVESRAESSMFRRANSSGSECFVPFSTAYRRGDHLNVIAACRSPELSEEARAEITFFLRKKRKIGIGQPDNFRVDAVEKFVQQFTSVATAITLVAGGIVGISLLVGGVGIMNIMLVSVSERTREIGLRKAVGARPGAILLQFLVEAVVLCLMGGLVGVLGGQGLTSLMASIPGSKLDRAAIPLWAIGLSFGFSALVGVVFGMFPAIKAARLDPIDALRHE</sequence>
<feature type="transmembrane region" description="Helical" evidence="7">
    <location>
        <begin position="6"/>
        <end position="25"/>
    </location>
</feature>
<evidence type="ECO:0000256" key="4">
    <source>
        <dbReference type="ARBA" id="ARBA00022989"/>
    </source>
</evidence>
<reference evidence="10 11" key="1">
    <citation type="submission" date="2020-10" db="EMBL/GenBank/DDBJ databases">
        <title>Wide distribution of Phycisphaera-like planctomycetes from WD2101 soil group in peatlands and genome analysis of the first cultivated representative.</title>
        <authorList>
            <person name="Dedysh S.N."/>
            <person name="Beletsky A.V."/>
            <person name="Ivanova A."/>
            <person name="Kulichevskaya I.S."/>
            <person name="Suzina N.E."/>
            <person name="Philippov D.A."/>
            <person name="Rakitin A.L."/>
            <person name="Mardanov A.V."/>
            <person name="Ravin N.V."/>
        </authorList>
    </citation>
    <scope>NUCLEOTIDE SEQUENCE [LARGE SCALE GENOMIC DNA]</scope>
    <source>
        <strain evidence="10 11">M1803</strain>
    </source>
</reference>
<dbReference type="GO" id="GO:0022857">
    <property type="term" value="F:transmembrane transporter activity"/>
    <property type="evidence" value="ECO:0007669"/>
    <property type="project" value="TreeGrafter"/>
</dbReference>
<evidence type="ECO:0000256" key="7">
    <source>
        <dbReference type="SAM" id="Phobius"/>
    </source>
</evidence>
<dbReference type="InterPro" id="IPR003838">
    <property type="entry name" value="ABC3_permease_C"/>
</dbReference>
<comment type="similarity">
    <text evidence="6">Belongs to the ABC-4 integral membrane protein family.</text>
</comment>
<keyword evidence="4 7" id="KW-1133">Transmembrane helix</keyword>